<dbReference type="SUPFAM" id="SSF56219">
    <property type="entry name" value="DNase I-like"/>
    <property type="match status" value="1"/>
</dbReference>
<dbReference type="GO" id="GO:0004527">
    <property type="term" value="F:exonuclease activity"/>
    <property type="evidence" value="ECO:0007669"/>
    <property type="project" value="UniProtKB-KW"/>
</dbReference>
<dbReference type="GeneID" id="95781116"/>
<keyword evidence="2" id="KW-0255">Endonuclease</keyword>
<dbReference type="Proteomes" id="UP000289482">
    <property type="component" value="Unassembled WGS sequence"/>
</dbReference>
<keyword evidence="2" id="KW-0269">Exonuclease</keyword>
<protein>
    <submittedName>
        <fullName evidence="2">Endonuclease/exonuclease/phosphatase family protein</fullName>
    </submittedName>
</protein>
<keyword evidence="2" id="KW-0378">Hydrolase</keyword>
<dbReference type="InterPro" id="IPR005135">
    <property type="entry name" value="Endo/exonuclease/phosphatase"/>
</dbReference>
<evidence type="ECO:0000259" key="1">
    <source>
        <dbReference type="Pfam" id="PF03372"/>
    </source>
</evidence>
<accession>A0A4Q1R039</accession>
<dbReference type="PANTHER" id="PTHR42834:SF1">
    <property type="entry name" value="ENDONUCLEASE_EXONUCLEASE_PHOSPHATASE FAMILY PROTEIN (AFU_ORTHOLOGUE AFUA_3G09210)"/>
    <property type="match status" value="1"/>
</dbReference>
<name>A0A4Q1R039_9ACTN</name>
<dbReference type="Gene3D" id="3.60.10.10">
    <property type="entry name" value="Endonuclease/exonuclease/phosphatase"/>
    <property type="match status" value="1"/>
</dbReference>
<dbReference type="RefSeq" id="WP_129249926.1">
    <property type="nucleotide sequence ID" value="NZ_JABZEL010000021.1"/>
</dbReference>
<gene>
    <name evidence="2" type="ORF">EST54_24725</name>
</gene>
<dbReference type="EMBL" id="SDIF01000088">
    <property type="protein sequence ID" value="RXS62830.1"/>
    <property type="molecule type" value="Genomic_DNA"/>
</dbReference>
<dbReference type="PANTHER" id="PTHR42834">
    <property type="entry name" value="ENDONUCLEASE/EXONUCLEASE/PHOSPHATASE FAMILY PROTEIN (AFU_ORTHOLOGUE AFUA_3G09210)"/>
    <property type="match status" value="1"/>
</dbReference>
<proteinExistence type="predicted"/>
<evidence type="ECO:0000313" key="2">
    <source>
        <dbReference type="EMBL" id="RXS62830.1"/>
    </source>
</evidence>
<feature type="domain" description="Endonuclease/exonuclease/phosphatase" evidence="1">
    <location>
        <begin position="121"/>
        <end position="361"/>
    </location>
</feature>
<reference evidence="2 3" key="1">
    <citation type="submission" date="2019-01" db="EMBL/GenBank/DDBJ databases">
        <title>Draft genome sequences of the type strain Streptomyces sioyaensis DSM 40032 and its novel strain, TM32, a thermotolerant antibiotics-producing actinobacterium.</title>
        <authorList>
            <person name="Nakaew N."/>
            <person name="Lumyong S."/>
            <person name="Sloan W.T."/>
            <person name="Sungthong R."/>
        </authorList>
    </citation>
    <scope>NUCLEOTIDE SEQUENCE [LARGE SCALE GENOMIC DNA]</scope>
    <source>
        <strain evidence="2 3">DSM 40032</strain>
    </source>
</reference>
<dbReference type="AlphaFoldDB" id="A0A4Q1R039"/>
<sequence>MTIRIATFNTENLFQRPRVFALADEEKRRKILEDFATLVSLLDHATYTTANKKAIAAILEKYDVPNAQSKTRPFLVNETRGGAKLFSVKQGGALEIVAEGRAKWVGWAELIQDDVNRDSVQNTGRVIAEVDADVLLTVEVEDRLTLERFNEQVLADHMGPKKRYPFNMLIDGNDSRGIDVGLFSRRPITAIRSHIFDPDPKTGRPVFSRDCPEFEIELDGGKRLWILGNHFKSKGFGNPTESANRRKAQAKRVTEIYEEALKRSARVVVAGDLNDTPDSTPLQTLLDTDLHDAMSHSSYTGAPGTYETGQSLKQKIDYLMFSPNLFTRVQAVDVERRGVFAPHTFKSFPTVTSKDTEASDHGALYADLDI</sequence>
<evidence type="ECO:0000313" key="3">
    <source>
        <dbReference type="Proteomes" id="UP000289482"/>
    </source>
</evidence>
<keyword evidence="2" id="KW-0540">Nuclease</keyword>
<comment type="caution">
    <text evidence="2">The sequence shown here is derived from an EMBL/GenBank/DDBJ whole genome shotgun (WGS) entry which is preliminary data.</text>
</comment>
<organism evidence="2 3">
    <name type="scientific">Streptomyces sioyaensis</name>
    <dbReference type="NCBI Taxonomy" id="67364"/>
    <lineage>
        <taxon>Bacteria</taxon>
        <taxon>Bacillati</taxon>
        <taxon>Actinomycetota</taxon>
        <taxon>Actinomycetes</taxon>
        <taxon>Kitasatosporales</taxon>
        <taxon>Streptomycetaceae</taxon>
        <taxon>Streptomyces</taxon>
    </lineage>
</organism>
<dbReference type="GO" id="GO:0004519">
    <property type="term" value="F:endonuclease activity"/>
    <property type="evidence" value="ECO:0007669"/>
    <property type="project" value="UniProtKB-KW"/>
</dbReference>
<dbReference type="Pfam" id="PF03372">
    <property type="entry name" value="Exo_endo_phos"/>
    <property type="match status" value="1"/>
</dbReference>
<dbReference type="InterPro" id="IPR036691">
    <property type="entry name" value="Endo/exonu/phosph_ase_sf"/>
</dbReference>
<keyword evidence="3" id="KW-1185">Reference proteome</keyword>